<dbReference type="Proteomes" id="UP001604336">
    <property type="component" value="Unassembled WGS sequence"/>
</dbReference>
<dbReference type="AlphaFoldDB" id="A0ABD1U1J4"/>
<dbReference type="InterPro" id="IPR045297">
    <property type="entry name" value="Complex1_LYR_LYRM4"/>
</dbReference>
<keyword evidence="3" id="KW-1185">Reference proteome</keyword>
<accession>A0ABD1U1J4</accession>
<proteinExistence type="predicted"/>
<feature type="domain" description="Complex 1 LYR protein" evidence="1">
    <location>
        <begin position="9"/>
        <end position="65"/>
    </location>
</feature>
<evidence type="ECO:0000313" key="2">
    <source>
        <dbReference type="EMBL" id="KAL2518860.1"/>
    </source>
</evidence>
<reference evidence="3" key="1">
    <citation type="submission" date="2024-07" db="EMBL/GenBank/DDBJ databases">
        <title>Two chromosome-level genome assemblies of Korean endemic species Abeliophyllum distichum and Forsythia ovata (Oleaceae).</title>
        <authorList>
            <person name="Jang H."/>
        </authorList>
    </citation>
    <scope>NUCLEOTIDE SEQUENCE [LARGE SCALE GENOMIC DNA]</scope>
</reference>
<comment type="caution">
    <text evidence="2">The sequence shown here is derived from an EMBL/GenBank/DDBJ whole genome shotgun (WGS) entry which is preliminary data.</text>
</comment>
<name>A0ABD1U1J4_9LAMI</name>
<dbReference type="PANTHER" id="PTHR47158:SF1">
    <property type="entry name" value="OS08G0239000 PROTEIN"/>
    <property type="match status" value="1"/>
</dbReference>
<dbReference type="PANTHER" id="PTHR47158">
    <property type="entry name" value="OS08G0239000 PROTEIN"/>
    <property type="match status" value="1"/>
</dbReference>
<dbReference type="Pfam" id="PF05347">
    <property type="entry name" value="Complex1_LYR"/>
    <property type="match status" value="1"/>
</dbReference>
<evidence type="ECO:0000259" key="1">
    <source>
        <dbReference type="Pfam" id="PF05347"/>
    </source>
</evidence>
<sequence>MGSLPGRSKVISLFRSFLKTTRVYMDYNVREYVKRRTIDAFRQNRHLSDPSAVASAFNDGKSQLSVAKRQAVVYYLYTPTVNCESVNVLHLSNNWTIVLD</sequence>
<dbReference type="InterPro" id="IPR008011">
    <property type="entry name" value="Complex1_LYR_dom"/>
</dbReference>
<dbReference type="CDD" id="cd20264">
    <property type="entry name" value="Complex1_LYR_LYRM4"/>
    <property type="match status" value="1"/>
</dbReference>
<evidence type="ECO:0000313" key="3">
    <source>
        <dbReference type="Proteomes" id="UP001604336"/>
    </source>
</evidence>
<organism evidence="2 3">
    <name type="scientific">Abeliophyllum distichum</name>
    <dbReference type="NCBI Taxonomy" id="126358"/>
    <lineage>
        <taxon>Eukaryota</taxon>
        <taxon>Viridiplantae</taxon>
        <taxon>Streptophyta</taxon>
        <taxon>Embryophyta</taxon>
        <taxon>Tracheophyta</taxon>
        <taxon>Spermatophyta</taxon>
        <taxon>Magnoliopsida</taxon>
        <taxon>eudicotyledons</taxon>
        <taxon>Gunneridae</taxon>
        <taxon>Pentapetalae</taxon>
        <taxon>asterids</taxon>
        <taxon>lamiids</taxon>
        <taxon>Lamiales</taxon>
        <taxon>Oleaceae</taxon>
        <taxon>Forsythieae</taxon>
        <taxon>Abeliophyllum</taxon>
    </lineage>
</organism>
<dbReference type="EMBL" id="JBFOLK010000004">
    <property type="protein sequence ID" value="KAL2518860.1"/>
    <property type="molecule type" value="Genomic_DNA"/>
</dbReference>
<gene>
    <name evidence="2" type="ORF">Adt_15107</name>
</gene>
<protein>
    <submittedName>
        <fullName evidence="2">LYR family of Fe/S cluster biogenesis protein</fullName>
    </submittedName>
</protein>